<gene>
    <name evidence="2" type="ORF">C8N45_108118</name>
</gene>
<reference evidence="2 3" key="1">
    <citation type="submission" date="2018-04" db="EMBL/GenBank/DDBJ databases">
        <title>Genomic Encyclopedia of Archaeal and Bacterial Type Strains, Phase II (KMG-II): from individual species to whole genera.</title>
        <authorList>
            <person name="Goeker M."/>
        </authorList>
    </citation>
    <scope>NUCLEOTIDE SEQUENCE [LARGE SCALE GENOMIC DNA]</scope>
    <source>
        <strain evidence="2 3">DSM 29955</strain>
    </source>
</reference>
<dbReference type="RefSeq" id="WP_108387070.1">
    <property type="nucleotide sequence ID" value="NZ_QBUD01000008.1"/>
</dbReference>
<protein>
    <recommendedName>
        <fullName evidence="4">Tetratricopeptide repeat-like domain-containing protein</fullName>
    </recommendedName>
</protein>
<keyword evidence="1" id="KW-0812">Transmembrane</keyword>
<feature type="transmembrane region" description="Helical" evidence="1">
    <location>
        <begin position="27"/>
        <end position="44"/>
    </location>
</feature>
<evidence type="ECO:0000256" key="1">
    <source>
        <dbReference type="SAM" id="Phobius"/>
    </source>
</evidence>
<proteinExistence type="predicted"/>
<evidence type="ECO:0000313" key="3">
    <source>
        <dbReference type="Proteomes" id="UP000244523"/>
    </source>
</evidence>
<dbReference type="Proteomes" id="UP000244523">
    <property type="component" value="Unassembled WGS sequence"/>
</dbReference>
<keyword evidence="3" id="KW-1185">Reference proteome</keyword>
<comment type="caution">
    <text evidence="2">The sequence shown here is derived from an EMBL/GenBank/DDBJ whole genome shotgun (WGS) entry which is preliminary data.</text>
</comment>
<name>A0A2T6KDX7_9RHOB</name>
<accession>A0A2T6KDX7</accession>
<keyword evidence="1" id="KW-1133">Transmembrane helix</keyword>
<dbReference type="AlphaFoldDB" id="A0A2T6KDX7"/>
<sequence>MSNTDGFIEEVTEEVRREKLYGYLRRYGWIGVLAVLLIVGGAAWNEYRAAQDRAAAEATGDALLDALNEEDAAARTEQIAALTAEGSSAAVVELLKAASLQENGDVAAAMSVLDGLAVNPDVPQMYRDLAAFKAALLPADDSAARLARLEDLAKPGAPFRLLALEQIAFAQLDQGNADAAIATLQSIVEDAAVGRDLRDRAQTLMVALGEPIPDTQTE</sequence>
<keyword evidence="1" id="KW-0472">Membrane</keyword>
<dbReference type="EMBL" id="QBUD01000008">
    <property type="protein sequence ID" value="PUB13197.1"/>
    <property type="molecule type" value="Genomic_DNA"/>
</dbReference>
<dbReference type="OrthoDB" id="7173339at2"/>
<organism evidence="2 3">
    <name type="scientific">Yoonia sediminilitoris</name>
    <dbReference type="NCBI Taxonomy" id="1286148"/>
    <lineage>
        <taxon>Bacteria</taxon>
        <taxon>Pseudomonadati</taxon>
        <taxon>Pseudomonadota</taxon>
        <taxon>Alphaproteobacteria</taxon>
        <taxon>Rhodobacterales</taxon>
        <taxon>Paracoccaceae</taxon>
        <taxon>Yoonia</taxon>
    </lineage>
</organism>
<evidence type="ECO:0008006" key="4">
    <source>
        <dbReference type="Google" id="ProtNLM"/>
    </source>
</evidence>
<evidence type="ECO:0000313" key="2">
    <source>
        <dbReference type="EMBL" id="PUB13197.1"/>
    </source>
</evidence>